<proteinExistence type="predicted"/>
<accession>A0A3B0TW09</accession>
<name>A0A3B0TW09_9ZZZZ</name>
<dbReference type="AlphaFoldDB" id="A0A3B0TW09"/>
<organism evidence="1">
    <name type="scientific">hydrothermal vent metagenome</name>
    <dbReference type="NCBI Taxonomy" id="652676"/>
    <lineage>
        <taxon>unclassified sequences</taxon>
        <taxon>metagenomes</taxon>
        <taxon>ecological metagenomes</taxon>
    </lineage>
</organism>
<dbReference type="EMBL" id="UOEP01000009">
    <property type="protein sequence ID" value="VAW12774.1"/>
    <property type="molecule type" value="Genomic_DNA"/>
</dbReference>
<reference evidence="1" key="1">
    <citation type="submission" date="2018-06" db="EMBL/GenBank/DDBJ databases">
        <authorList>
            <person name="Zhirakovskaya E."/>
        </authorList>
    </citation>
    <scope>NUCLEOTIDE SEQUENCE</scope>
</reference>
<sequence length="621" mass="70812">MLKSKCLFIFVFASSFFIGHINVSSQVVNENNIFVAYNPITDIQEFEAYAKQMARLKPFGRVDVWINNADEKAGFELPEGGGEWHEYASYNRNIAVFYPDEKIAPYIPEELVKKNQGLLNKKLKIIRGLGLGAAFRGNEPRYLPEAFFEKYPHLRGPRVDHPRRSKQKEFAPCFHQEGTIEMYRNMVNKLFSQVPEINTLYFSMNDAGSGFCWADWLYSGPNGPSACKNISLSESIVTMLNVYKEGAKQTGHEIDIFLHGMFTEEERDDIAAELPGNCYLRGRNYPSVKGVSSMGGEVYPARGIINPLRILRSLNRGVETGTQRYNLSFRTAYDRGHERLETIEKLIDIVEWQLQKPAGKGGVNTLTALKDLCVNWAGEESADRLFDSFVALDKAFLYKNSTAKALSTLYWGVSTRHITRPLVFVPQLLTTEEEAYFLPHVFNVSIQEARNDYMDIHGGNRTLPDGVISRFLGMLKKVYSSLETIENAPEQDFLQDMAKSLRIYSSVIRSCSNFYEAQEIRNRKKEVLAGPIHRPDKIPTWTGDQDLLDFNAIMRDELDNTLELIDVLEDGGMELVSHAQDPFEEDTFVLGADLIEQLKLKREIMLKHWTDIEGYMATPFK</sequence>
<protein>
    <submittedName>
        <fullName evidence="1">Uncharacterized protein</fullName>
    </submittedName>
</protein>
<evidence type="ECO:0000313" key="1">
    <source>
        <dbReference type="EMBL" id="VAW12774.1"/>
    </source>
</evidence>
<gene>
    <name evidence="1" type="ORF">MNBD_BACTEROID01-543</name>
</gene>